<dbReference type="EMBL" id="CP045226">
    <property type="protein sequence ID" value="QFS48884.1"/>
    <property type="molecule type" value="Genomic_DNA"/>
</dbReference>
<reference evidence="1 2" key="1">
    <citation type="submission" date="2019-10" db="EMBL/GenBank/DDBJ databases">
        <title>Genomic and transcriptomic insights into the perfect genentic adaptation of a filamentous nitrogen-fixing cyanobacterium to rice fields.</title>
        <authorList>
            <person name="Chen Z."/>
        </authorList>
    </citation>
    <scope>NUCLEOTIDE SEQUENCE [LARGE SCALE GENOMIC DNA]</scope>
    <source>
        <strain evidence="1">CCNUC1</strain>
    </source>
</reference>
<evidence type="ECO:0000313" key="2">
    <source>
        <dbReference type="Proteomes" id="UP000326678"/>
    </source>
</evidence>
<proteinExistence type="predicted"/>
<dbReference type="InterPro" id="IPR032710">
    <property type="entry name" value="NTF2-like_dom_sf"/>
</dbReference>
<organism evidence="1 2">
    <name type="scientific">Nostoc sphaeroides CCNUC1</name>
    <dbReference type="NCBI Taxonomy" id="2653204"/>
    <lineage>
        <taxon>Bacteria</taxon>
        <taxon>Bacillati</taxon>
        <taxon>Cyanobacteriota</taxon>
        <taxon>Cyanophyceae</taxon>
        <taxon>Nostocales</taxon>
        <taxon>Nostocaceae</taxon>
        <taxon>Nostoc</taxon>
    </lineage>
</organism>
<dbReference type="Gene3D" id="3.10.450.50">
    <property type="match status" value="1"/>
</dbReference>
<dbReference type="KEGG" id="nsh:GXM_06378"/>
<dbReference type="Pfam" id="PF07366">
    <property type="entry name" value="SnoaL"/>
    <property type="match status" value="1"/>
</dbReference>
<dbReference type="SUPFAM" id="SSF54427">
    <property type="entry name" value="NTF2-like"/>
    <property type="match status" value="1"/>
</dbReference>
<dbReference type="GO" id="GO:0030638">
    <property type="term" value="P:polyketide metabolic process"/>
    <property type="evidence" value="ECO:0007669"/>
    <property type="project" value="InterPro"/>
</dbReference>
<gene>
    <name evidence="1" type="ORF">GXM_06378</name>
</gene>
<dbReference type="Proteomes" id="UP000326678">
    <property type="component" value="Chromosome Gxm1"/>
</dbReference>
<name>A0A5P8W890_9NOSO</name>
<dbReference type="PANTHER" id="PTHR38436:SF1">
    <property type="entry name" value="ESTER CYCLASE"/>
    <property type="match status" value="1"/>
</dbReference>
<keyword evidence="2" id="KW-1185">Reference proteome</keyword>
<protein>
    <submittedName>
        <fullName evidence="1">Ester cyclase</fullName>
    </submittedName>
</protein>
<dbReference type="InterPro" id="IPR009959">
    <property type="entry name" value="Cyclase_SnoaL-like"/>
</dbReference>
<accession>A0A5P8W890</accession>
<evidence type="ECO:0000313" key="1">
    <source>
        <dbReference type="EMBL" id="QFS48884.1"/>
    </source>
</evidence>
<dbReference type="RefSeq" id="WP_118166460.1">
    <property type="nucleotide sequence ID" value="NZ_CP045226.1"/>
</dbReference>
<dbReference type="PANTHER" id="PTHR38436">
    <property type="entry name" value="POLYKETIDE CYCLASE SNOAL-LIKE DOMAIN"/>
    <property type="match status" value="1"/>
</dbReference>
<sequence length="171" mass="18803">MCKEISPTEQNKDIVLQFYGAFDRRNISEAFALLAPNFVAHMAGTSAPLDSEGFKQFGMAFYLAFTNGQHKFDQVLVEGDKVVTCGTFTATHLGDFQGLPSTGKQIKLSIMHIDRVENSKIVEHWGQGDALGLMQQLGIVFLPGPVLLPHILKSLLSKLFKKPRGINNLGV</sequence>
<dbReference type="AlphaFoldDB" id="A0A5P8W890"/>